<organism evidence="2 3">
    <name type="scientific">Jatrophihabitans endophyticus</name>
    <dbReference type="NCBI Taxonomy" id="1206085"/>
    <lineage>
        <taxon>Bacteria</taxon>
        <taxon>Bacillati</taxon>
        <taxon>Actinomycetota</taxon>
        <taxon>Actinomycetes</taxon>
        <taxon>Jatrophihabitantales</taxon>
        <taxon>Jatrophihabitantaceae</taxon>
        <taxon>Jatrophihabitans</taxon>
    </lineage>
</organism>
<gene>
    <name evidence="2" type="ORF">SAMN05443575_3910</name>
</gene>
<dbReference type="STRING" id="1206085.SAMN05443575_3910"/>
<keyword evidence="3" id="KW-1185">Reference proteome</keyword>
<dbReference type="EMBL" id="FQVU01000006">
    <property type="protein sequence ID" value="SHH45799.1"/>
    <property type="molecule type" value="Genomic_DNA"/>
</dbReference>
<dbReference type="InterPro" id="IPR036388">
    <property type="entry name" value="WH-like_DNA-bd_sf"/>
</dbReference>
<dbReference type="InterPro" id="IPR000835">
    <property type="entry name" value="HTH_MarR-typ"/>
</dbReference>
<evidence type="ECO:0000259" key="1">
    <source>
        <dbReference type="PROSITE" id="PS50995"/>
    </source>
</evidence>
<dbReference type="PROSITE" id="PS50995">
    <property type="entry name" value="HTH_MARR_2"/>
    <property type="match status" value="1"/>
</dbReference>
<feature type="domain" description="HTH marR-type" evidence="1">
    <location>
        <begin position="26"/>
        <end position="161"/>
    </location>
</feature>
<dbReference type="RefSeq" id="WP_073392108.1">
    <property type="nucleotide sequence ID" value="NZ_FQVU01000006.1"/>
</dbReference>
<dbReference type="GO" id="GO:0006950">
    <property type="term" value="P:response to stress"/>
    <property type="evidence" value="ECO:0007669"/>
    <property type="project" value="TreeGrafter"/>
</dbReference>
<dbReference type="SUPFAM" id="SSF46785">
    <property type="entry name" value="Winged helix' DNA-binding domain"/>
    <property type="match status" value="1"/>
</dbReference>
<dbReference type="Gene3D" id="1.10.10.10">
    <property type="entry name" value="Winged helix-like DNA-binding domain superfamily/Winged helix DNA-binding domain"/>
    <property type="match status" value="1"/>
</dbReference>
<sequence length="174" mass="19785">MTRRTPWAEYERAVRVYTDAGAAETVQRIVTAMSRLERRLDLFYSERFDAIDISRTEWPVLQALAMEGRRGGSHPSRLADAAGVTASTMTHRLDRMVERGLVERSPDPENRTRTVVSLTRDGWELFRRAVLDVESDEAGVFAPLTDAERTTLAGLLEKALAGQDTDHHHRRRPR</sequence>
<dbReference type="SMART" id="SM00347">
    <property type="entry name" value="HTH_MARR"/>
    <property type="match status" value="1"/>
</dbReference>
<proteinExistence type="predicted"/>
<accession>A0A1M5T4X5</accession>
<dbReference type="Proteomes" id="UP000186132">
    <property type="component" value="Unassembled WGS sequence"/>
</dbReference>
<dbReference type="InterPro" id="IPR039422">
    <property type="entry name" value="MarR/SlyA-like"/>
</dbReference>
<reference evidence="2 3" key="1">
    <citation type="submission" date="2016-11" db="EMBL/GenBank/DDBJ databases">
        <authorList>
            <person name="Jaros S."/>
            <person name="Januszkiewicz K."/>
            <person name="Wedrychowicz H."/>
        </authorList>
    </citation>
    <scope>NUCLEOTIDE SEQUENCE [LARGE SCALE GENOMIC DNA]</scope>
    <source>
        <strain evidence="2 3">DSM 45627</strain>
    </source>
</reference>
<dbReference type="AlphaFoldDB" id="A0A1M5T4X5"/>
<dbReference type="PANTHER" id="PTHR33164">
    <property type="entry name" value="TRANSCRIPTIONAL REGULATOR, MARR FAMILY"/>
    <property type="match status" value="1"/>
</dbReference>
<dbReference type="InterPro" id="IPR036390">
    <property type="entry name" value="WH_DNA-bd_sf"/>
</dbReference>
<name>A0A1M5T4X5_9ACTN</name>
<dbReference type="GO" id="GO:0003700">
    <property type="term" value="F:DNA-binding transcription factor activity"/>
    <property type="evidence" value="ECO:0007669"/>
    <property type="project" value="InterPro"/>
</dbReference>
<dbReference type="Pfam" id="PF12802">
    <property type="entry name" value="MarR_2"/>
    <property type="match status" value="1"/>
</dbReference>
<keyword evidence="2" id="KW-0238">DNA-binding</keyword>
<dbReference type="PRINTS" id="PR00598">
    <property type="entry name" value="HTHMARR"/>
</dbReference>
<protein>
    <submittedName>
        <fullName evidence="2">DNA-binding transcriptional regulator, MarR family</fullName>
    </submittedName>
</protein>
<dbReference type="PANTHER" id="PTHR33164:SF104">
    <property type="entry name" value="TRANSCRIPTIONAL REGULATORY PROTEIN"/>
    <property type="match status" value="1"/>
</dbReference>
<evidence type="ECO:0000313" key="2">
    <source>
        <dbReference type="EMBL" id="SHH45799.1"/>
    </source>
</evidence>
<dbReference type="GO" id="GO:0003677">
    <property type="term" value="F:DNA binding"/>
    <property type="evidence" value="ECO:0007669"/>
    <property type="project" value="UniProtKB-KW"/>
</dbReference>
<evidence type="ECO:0000313" key="3">
    <source>
        <dbReference type="Proteomes" id="UP000186132"/>
    </source>
</evidence>